<accession>A0ABW1AKE8</accession>
<feature type="compositionally biased region" description="Basic and acidic residues" evidence="1">
    <location>
        <begin position="94"/>
        <end position="107"/>
    </location>
</feature>
<organism evidence="2 3">
    <name type="scientific">Actinomadura rugatobispora</name>
    <dbReference type="NCBI Taxonomy" id="1994"/>
    <lineage>
        <taxon>Bacteria</taxon>
        <taxon>Bacillati</taxon>
        <taxon>Actinomycetota</taxon>
        <taxon>Actinomycetes</taxon>
        <taxon>Streptosporangiales</taxon>
        <taxon>Thermomonosporaceae</taxon>
        <taxon>Actinomadura</taxon>
    </lineage>
</organism>
<dbReference type="Proteomes" id="UP001596074">
    <property type="component" value="Unassembled WGS sequence"/>
</dbReference>
<evidence type="ECO:0008006" key="4">
    <source>
        <dbReference type="Google" id="ProtNLM"/>
    </source>
</evidence>
<sequence>RGGIGVVVLIPRRLITRASDETALDMPPGVGTAASSATSSPSRARAAVRTGADDAHLPKRRRGATLAATIEQPPRPAPKPRDPGVRFAAFRQSAEGRTRAGGTHDDSDGTSAADLDQ</sequence>
<feature type="compositionally biased region" description="Low complexity" evidence="1">
    <location>
        <begin position="28"/>
        <end position="48"/>
    </location>
</feature>
<gene>
    <name evidence="2" type="ORF">ACFPZN_56170</name>
</gene>
<reference evidence="3" key="1">
    <citation type="journal article" date="2019" name="Int. J. Syst. Evol. Microbiol.">
        <title>The Global Catalogue of Microorganisms (GCM) 10K type strain sequencing project: providing services to taxonomists for standard genome sequencing and annotation.</title>
        <authorList>
            <consortium name="The Broad Institute Genomics Platform"/>
            <consortium name="The Broad Institute Genome Sequencing Center for Infectious Disease"/>
            <person name="Wu L."/>
            <person name="Ma J."/>
        </authorList>
    </citation>
    <scope>NUCLEOTIDE SEQUENCE [LARGE SCALE GENOMIC DNA]</scope>
    <source>
        <strain evidence="3">KCTC 42087</strain>
    </source>
</reference>
<feature type="region of interest" description="Disordered" evidence="1">
    <location>
        <begin position="23"/>
        <end position="117"/>
    </location>
</feature>
<keyword evidence="3" id="KW-1185">Reference proteome</keyword>
<evidence type="ECO:0000313" key="2">
    <source>
        <dbReference type="EMBL" id="MFC5755004.1"/>
    </source>
</evidence>
<dbReference type="EMBL" id="JBHSON010000256">
    <property type="protein sequence ID" value="MFC5755004.1"/>
    <property type="molecule type" value="Genomic_DNA"/>
</dbReference>
<proteinExistence type="predicted"/>
<evidence type="ECO:0000313" key="3">
    <source>
        <dbReference type="Proteomes" id="UP001596074"/>
    </source>
</evidence>
<comment type="caution">
    <text evidence="2">The sequence shown here is derived from an EMBL/GenBank/DDBJ whole genome shotgun (WGS) entry which is preliminary data.</text>
</comment>
<evidence type="ECO:0000256" key="1">
    <source>
        <dbReference type="SAM" id="MobiDB-lite"/>
    </source>
</evidence>
<name>A0ABW1AKE8_9ACTN</name>
<feature type="non-terminal residue" evidence="2">
    <location>
        <position position="1"/>
    </location>
</feature>
<protein>
    <recommendedName>
        <fullName evidence="4">ATP-binding protein</fullName>
    </recommendedName>
</protein>